<sequence length="257" mass="28616">MYSRQLISRSRQKFITGQCPFQIRVISTISNKVNQASVTVHSTQATPPNVVLRLMPLGGSVTYGVGSSDGNGYRKVLQDLLLANGYKVCMVGSRKAGLMHNNKNEGWRGYRLDQIESKARRSVASLKPNLFTINAGSNDCIQNHKLDTFGHRMDNLLEYLWETSPLSTVVLSTLLVNVDEQVNSRVQDINSCLRDLVVLKEAEQKRIVLADMYSTKGPEVEDLMDGTHPSDDGYSKMARIWFDAIGEAGAKGFFPTR</sequence>
<gene>
    <name evidence="2" type="ORF">BFJ72_g10433</name>
</gene>
<comment type="caution">
    <text evidence="2">The sequence shown here is derived from an EMBL/GenBank/DDBJ whole genome shotgun (WGS) entry which is preliminary data.</text>
</comment>
<evidence type="ECO:0000259" key="1">
    <source>
        <dbReference type="Pfam" id="PF13472"/>
    </source>
</evidence>
<evidence type="ECO:0000313" key="2">
    <source>
        <dbReference type="EMBL" id="RKL32490.1"/>
    </source>
</evidence>
<organism evidence="2 3">
    <name type="scientific">Gibberella intermedia</name>
    <name type="common">Bulb rot disease fungus</name>
    <name type="synonym">Fusarium proliferatum</name>
    <dbReference type="NCBI Taxonomy" id="948311"/>
    <lineage>
        <taxon>Eukaryota</taxon>
        <taxon>Fungi</taxon>
        <taxon>Dikarya</taxon>
        <taxon>Ascomycota</taxon>
        <taxon>Pezizomycotina</taxon>
        <taxon>Sordariomycetes</taxon>
        <taxon>Hypocreomycetidae</taxon>
        <taxon>Hypocreales</taxon>
        <taxon>Nectriaceae</taxon>
        <taxon>Fusarium</taxon>
        <taxon>Fusarium fujikuroi species complex</taxon>
    </lineage>
</organism>
<name>A0A420STB6_GIBIN</name>
<dbReference type="Gene3D" id="3.40.50.1110">
    <property type="entry name" value="SGNH hydrolase"/>
    <property type="match status" value="1"/>
</dbReference>
<dbReference type="SUPFAM" id="SSF52266">
    <property type="entry name" value="SGNH hydrolase"/>
    <property type="match status" value="1"/>
</dbReference>
<dbReference type="EMBL" id="MRDB01000043">
    <property type="protein sequence ID" value="RKL32490.1"/>
    <property type="molecule type" value="Genomic_DNA"/>
</dbReference>
<dbReference type="InterPro" id="IPR013830">
    <property type="entry name" value="SGNH_hydro"/>
</dbReference>
<dbReference type="CDD" id="cd01833">
    <property type="entry name" value="XynB_like"/>
    <property type="match status" value="1"/>
</dbReference>
<dbReference type="InterPro" id="IPR051532">
    <property type="entry name" value="Ester_Hydrolysis_Enzymes"/>
</dbReference>
<dbReference type="InterPro" id="IPR036514">
    <property type="entry name" value="SGNH_hydro_sf"/>
</dbReference>
<dbReference type="PANTHER" id="PTHR30383:SF31">
    <property type="entry name" value="SGNH HYDROLASE-TYPE ESTERASE DOMAIN-CONTAINING PROTEIN-RELATED"/>
    <property type="match status" value="1"/>
</dbReference>
<feature type="domain" description="SGNH hydrolase-type esterase" evidence="1">
    <location>
        <begin position="57"/>
        <end position="234"/>
    </location>
</feature>
<dbReference type="Proteomes" id="UP000283569">
    <property type="component" value="Unassembled WGS sequence"/>
</dbReference>
<evidence type="ECO:0000313" key="3">
    <source>
        <dbReference type="Proteomes" id="UP000283569"/>
    </source>
</evidence>
<proteinExistence type="predicted"/>
<protein>
    <recommendedName>
        <fullName evidence="1">SGNH hydrolase-type esterase domain-containing protein</fullName>
    </recommendedName>
</protein>
<dbReference type="GO" id="GO:0004622">
    <property type="term" value="F:phosphatidylcholine lysophospholipase activity"/>
    <property type="evidence" value="ECO:0007669"/>
    <property type="project" value="TreeGrafter"/>
</dbReference>
<dbReference type="AlphaFoldDB" id="A0A420STB6"/>
<dbReference type="PANTHER" id="PTHR30383">
    <property type="entry name" value="THIOESTERASE 1/PROTEASE 1/LYSOPHOSPHOLIPASE L1"/>
    <property type="match status" value="1"/>
</dbReference>
<accession>A0A420STB6</accession>
<reference evidence="2 3" key="1">
    <citation type="journal article" date="2018" name="Sci. Rep.">
        <title>Characterisation of pathogen-specific regions and novel effector candidates in Fusarium oxysporum f. sp. cepae.</title>
        <authorList>
            <person name="Armitage A.D."/>
            <person name="Taylor A."/>
            <person name="Sobczyk M.K."/>
            <person name="Baxter L."/>
            <person name="Greenfield B.P."/>
            <person name="Bates H.J."/>
            <person name="Wilson F."/>
            <person name="Jackson A.C."/>
            <person name="Ott S."/>
            <person name="Harrison R.J."/>
            <person name="Clarkson J.P."/>
        </authorList>
    </citation>
    <scope>NUCLEOTIDE SEQUENCE [LARGE SCALE GENOMIC DNA]</scope>
    <source>
        <strain evidence="2 3">Fp_A8</strain>
    </source>
</reference>
<dbReference type="Pfam" id="PF13472">
    <property type="entry name" value="Lipase_GDSL_2"/>
    <property type="match status" value="1"/>
</dbReference>